<name>A0A6V7H686_9HYME</name>
<proteinExistence type="predicted"/>
<keyword evidence="2" id="KW-1185">Reference proteome</keyword>
<dbReference type="AlphaFoldDB" id="A0A6V7H686"/>
<sequence>MLLLSNLKRKARRRSIEREIEWLDHRSKSLGEMYRLRMDALCNERREMRKRHLDRLEEYDTNIESLYACKISLLLKKNCIDEEYVVLQDRLLVQRSLYERSKEENELNAEKIFLANVEYFRRNHAAKIIQRNWKLYRARVPLRKRRSKRLTCG</sequence>
<comment type="caution">
    <text evidence="1">The sequence shown here is derived from an EMBL/GenBank/DDBJ whole genome shotgun (WGS) entry which is preliminary data.</text>
</comment>
<dbReference type="Proteomes" id="UP000752696">
    <property type="component" value="Unassembled WGS sequence"/>
</dbReference>
<accession>A0A6V7H686</accession>
<dbReference type="EMBL" id="CAJDYZ010007869">
    <property type="protein sequence ID" value="CAD1474729.1"/>
    <property type="molecule type" value="Genomic_DNA"/>
</dbReference>
<evidence type="ECO:0000313" key="1">
    <source>
        <dbReference type="EMBL" id="CAD1474729.1"/>
    </source>
</evidence>
<reference evidence="1" key="1">
    <citation type="submission" date="2020-07" db="EMBL/GenBank/DDBJ databases">
        <authorList>
            <person name="Nazaruddin N."/>
        </authorList>
    </citation>
    <scope>NUCLEOTIDE SEQUENCE</scope>
</reference>
<organism evidence="1 2">
    <name type="scientific">Heterotrigona itama</name>
    <dbReference type="NCBI Taxonomy" id="395501"/>
    <lineage>
        <taxon>Eukaryota</taxon>
        <taxon>Metazoa</taxon>
        <taxon>Ecdysozoa</taxon>
        <taxon>Arthropoda</taxon>
        <taxon>Hexapoda</taxon>
        <taxon>Insecta</taxon>
        <taxon>Pterygota</taxon>
        <taxon>Neoptera</taxon>
        <taxon>Endopterygota</taxon>
        <taxon>Hymenoptera</taxon>
        <taxon>Apocrita</taxon>
        <taxon>Aculeata</taxon>
        <taxon>Apoidea</taxon>
        <taxon>Anthophila</taxon>
        <taxon>Apidae</taxon>
        <taxon>Heterotrigona</taxon>
    </lineage>
</organism>
<gene>
    <name evidence="1" type="ORF">MHI_LOCUS485599</name>
</gene>
<dbReference type="OrthoDB" id="536093at2759"/>
<protein>
    <submittedName>
        <fullName evidence="1">Uncharacterized protein</fullName>
    </submittedName>
</protein>
<evidence type="ECO:0000313" key="2">
    <source>
        <dbReference type="Proteomes" id="UP000752696"/>
    </source>
</evidence>